<feature type="region of interest" description="Disordered" evidence="1">
    <location>
        <begin position="1"/>
        <end position="31"/>
    </location>
</feature>
<dbReference type="AlphaFoldDB" id="A0AAW0C009"/>
<feature type="compositionally biased region" description="Polar residues" evidence="1">
    <location>
        <begin position="463"/>
        <end position="485"/>
    </location>
</feature>
<feature type="compositionally biased region" description="Low complexity" evidence="1">
    <location>
        <begin position="680"/>
        <end position="689"/>
    </location>
</feature>
<feature type="compositionally biased region" description="Pro residues" evidence="1">
    <location>
        <begin position="121"/>
        <end position="131"/>
    </location>
</feature>
<protein>
    <submittedName>
        <fullName evidence="2">Uncharacterized protein</fullName>
    </submittedName>
</protein>
<proteinExistence type="predicted"/>
<accession>A0AAW0C009</accession>
<comment type="caution">
    <text evidence="2">The sequence shown here is derived from an EMBL/GenBank/DDBJ whole genome shotgun (WGS) entry which is preliminary data.</text>
</comment>
<organism evidence="2 3">
    <name type="scientific">Favolaschia claudopus</name>
    <dbReference type="NCBI Taxonomy" id="2862362"/>
    <lineage>
        <taxon>Eukaryota</taxon>
        <taxon>Fungi</taxon>
        <taxon>Dikarya</taxon>
        <taxon>Basidiomycota</taxon>
        <taxon>Agaricomycotina</taxon>
        <taxon>Agaricomycetes</taxon>
        <taxon>Agaricomycetidae</taxon>
        <taxon>Agaricales</taxon>
        <taxon>Marasmiineae</taxon>
        <taxon>Mycenaceae</taxon>
        <taxon>Favolaschia</taxon>
    </lineage>
</organism>
<name>A0AAW0C009_9AGAR</name>
<gene>
    <name evidence="2" type="ORF">R3P38DRAFT_3264791</name>
</gene>
<evidence type="ECO:0000313" key="2">
    <source>
        <dbReference type="EMBL" id="KAK7032790.1"/>
    </source>
</evidence>
<dbReference type="EMBL" id="JAWWNJ010000023">
    <property type="protein sequence ID" value="KAK7032790.1"/>
    <property type="molecule type" value="Genomic_DNA"/>
</dbReference>
<feature type="compositionally biased region" description="Pro residues" evidence="1">
    <location>
        <begin position="531"/>
        <end position="546"/>
    </location>
</feature>
<feature type="compositionally biased region" description="Pro residues" evidence="1">
    <location>
        <begin position="10"/>
        <end position="21"/>
    </location>
</feature>
<feature type="compositionally biased region" description="Basic residues" evidence="1">
    <location>
        <begin position="257"/>
        <end position="270"/>
    </location>
</feature>
<feature type="compositionally biased region" description="Polar residues" evidence="1">
    <location>
        <begin position="382"/>
        <end position="397"/>
    </location>
</feature>
<feature type="compositionally biased region" description="Basic residues" evidence="1">
    <location>
        <begin position="218"/>
        <end position="230"/>
    </location>
</feature>
<feature type="compositionally biased region" description="Polar residues" evidence="1">
    <location>
        <begin position="308"/>
        <end position="318"/>
    </location>
</feature>
<sequence>MNESFTFPARPQPLLRPPPAQPQAEPVNRESNALRASVLDAALQLGFGANGTVANWMFNNAVEEEEEEDEVKDPLSPSSEDHANSSYSTPPTSISSHSDSYQPSGPPKVHFPVMPVTAISTPPPFPEPPVAPFNANKLRKPKRPDGYESDGGYVSDSGKKSRVRTKSKTSKDAPQMPISEPMELIPLTKEERKRRKKEAKSSTSKDGAETDAEDVSKSKSKPTKAKKKDKKDKQGSADVGAGGGYETDDGYVSSSGKKSKSGRRFFSLRKKSADNSSEAAAPPEPVPALPPMPDFDLPIASRFGTTFEGGSSTPSRSETPLLPPSRPFAGPGIANSGSSASSISSSANSLLTPVDQESFSSGGPRSIDEGGDKSLRGEHFNSPAQYSPPSTANSHSPSGKGKFAMTFPLSRTGSANSMEPNTNNNGKHVPSPISTLSPGALGSALNSRAPSPIAGSPFVVLTPINTNTSSFPRAVSPSPSENFAPSSDYIVPSRSASPLPPRHHPGDSSSTSSSSTQHPPNVLAYYNTGDVPPPSPPPISPLPRAPPSSAGRAKEPMLGVTRIRGMSQDRGGGRSVSPSPPGPLSPMNGGGALSPIGSGQSAQLRPLSPGGLASPISPGGVQRGRAAPFPMSPVSGNRPPVGSSNGGMGSGLAARVNVERYRDLYAIQIPATPVQGPGSGMKSSGASASAGGGRRKVWFEDEDKPRVEEEEVGIRVEDWDEGSREEEEEEADEMRHVLGRFRDPQENKARRMGIALERNNSGALRPGIGRPIRSSSPAPIPDDVREAYSDDDEASQYPDEDRTAGRSTMYRVENGGRDTIRWSEYEVDARASFLEVENSEKARGTLVDRVGKMYDSSGREKAAVPPVPKIPAGLVGVGNRF</sequence>
<feature type="compositionally biased region" description="Low complexity" evidence="1">
    <location>
        <begin position="332"/>
        <end position="349"/>
    </location>
</feature>
<feature type="region of interest" description="Disordered" evidence="1">
    <location>
        <begin position="671"/>
        <end position="806"/>
    </location>
</feature>
<reference evidence="2 3" key="1">
    <citation type="journal article" date="2024" name="J Genomics">
        <title>Draft genome sequencing and assembly of Favolaschia claudopus CIRM-BRFM 2984 isolated from oak limbs.</title>
        <authorList>
            <person name="Navarro D."/>
            <person name="Drula E."/>
            <person name="Chaduli D."/>
            <person name="Cazenave R."/>
            <person name="Ahrendt S."/>
            <person name="Wang J."/>
            <person name="Lipzen A."/>
            <person name="Daum C."/>
            <person name="Barry K."/>
            <person name="Grigoriev I.V."/>
            <person name="Favel A."/>
            <person name="Rosso M.N."/>
            <person name="Martin F."/>
        </authorList>
    </citation>
    <scope>NUCLEOTIDE SEQUENCE [LARGE SCALE GENOMIC DNA]</scope>
    <source>
        <strain evidence="2 3">CIRM-BRFM 2984</strain>
    </source>
</reference>
<feature type="compositionally biased region" description="Basic and acidic residues" evidence="1">
    <location>
        <begin position="697"/>
        <end position="717"/>
    </location>
</feature>
<dbReference type="Proteomes" id="UP001362999">
    <property type="component" value="Unassembled WGS sequence"/>
</dbReference>
<evidence type="ECO:0000313" key="3">
    <source>
        <dbReference type="Proteomes" id="UP001362999"/>
    </source>
</evidence>
<feature type="compositionally biased region" description="Basic and acidic residues" evidence="1">
    <location>
        <begin position="366"/>
        <end position="379"/>
    </location>
</feature>
<feature type="region of interest" description="Disordered" evidence="1">
    <location>
        <begin position="58"/>
        <end position="649"/>
    </location>
</feature>
<feature type="compositionally biased region" description="Pro residues" evidence="1">
    <location>
        <begin position="282"/>
        <end position="293"/>
    </location>
</feature>
<evidence type="ECO:0000256" key="1">
    <source>
        <dbReference type="SAM" id="MobiDB-lite"/>
    </source>
</evidence>
<feature type="compositionally biased region" description="Polar residues" evidence="1">
    <location>
        <begin position="409"/>
        <end position="437"/>
    </location>
</feature>
<keyword evidence="3" id="KW-1185">Reference proteome</keyword>
<feature type="compositionally biased region" description="Low complexity" evidence="1">
    <location>
        <begin position="85"/>
        <end position="101"/>
    </location>
</feature>
<feature type="compositionally biased region" description="Acidic residues" evidence="1">
    <location>
        <begin position="62"/>
        <end position="71"/>
    </location>
</feature>
<feature type="compositionally biased region" description="Basic and acidic residues" evidence="1">
    <location>
        <begin position="733"/>
        <end position="749"/>
    </location>
</feature>
<feature type="compositionally biased region" description="Acidic residues" evidence="1">
    <location>
        <begin position="718"/>
        <end position="732"/>
    </location>
</feature>